<dbReference type="EMBL" id="FOFB01000017">
    <property type="protein sequence ID" value="SEQ84649.1"/>
    <property type="molecule type" value="Genomic_DNA"/>
</dbReference>
<dbReference type="InParanoid" id="A0A1H9JD36"/>
<protein>
    <recommendedName>
        <fullName evidence="3 15">DNA polymerase I</fullName>
        <ecNumber evidence="2 15">2.7.7.7</ecNumber>
    </recommendedName>
</protein>
<dbReference type="FunFam" id="1.10.150.20:FF:000002">
    <property type="entry name" value="DNA polymerase I"/>
    <property type="match status" value="1"/>
</dbReference>
<dbReference type="SUPFAM" id="SSF56672">
    <property type="entry name" value="DNA/RNA polymerases"/>
    <property type="match status" value="1"/>
</dbReference>
<keyword evidence="13 16" id="KW-0234">DNA repair</keyword>
<dbReference type="InterPro" id="IPR002298">
    <property type="entry name" value="DNA_polymerase_A"/>
</dbReference>
<dbReference type="InterPro" id="IPR036279">
    <property type="entry name" value="5-3_exonuclease_C_sf"/>
</dbReference>
<evidence type="ECO:0000256" key="5">
    <source>
        <dbReference type="ARBA" id="ARBA00022695"/>
    </source>
</evidence>
<dbReference type="STRING" id="478744.SAMN05444359_1179"/>
<keyword evidence="7" id="KW-0540">Nuclease</keyword>
<dbReference type="InterPro" id="IPR020046">
    <property type="entry name" value="5-3_exonucl_a-hlix_arch_N"/>
</dbReference>
<feature type="domain" description="DNA-directed DNA polymerase family A palm" evidence="20">
    <location>
        <begin position="698"/>
        <end position="905"/>
    </location>
</feature>
<evidence type="ECO:0000313" key="22">
    <source>
        <dbReference type="Proteomes" id="UP000199021"/>
    </source>
</evidence>
<dbReference type="SMART" id="SM00475">
    <property type="entry name" value="53EXOc"/>
    <property type="match status" value="1"/>
</dbReference>
<evidence type="ECO:0000256" key="9">
    <source>
        <dbReference type="ARBA" id="ARBA00022801"/>
    </source>
</evidence>
<dbReference type="CDD" id="cd08637">
    <property type="entry name" value="DNA_pol_A_pol_I_C"/>
    <property type="match status" value="1"/>
</dbReference>
<dbReference type="InterPro" id="IPR002421">
    <property type="entry name" value="5-3_exonuclease"/>
</dbReference>
<dbReference type="GO" id="GO:0008408">
    <property type="term" value="F:3'-5' exonuclease activity"/>
    <property type="evidence" value="ECO:0007669"/>
    <property type="project" value="UniProtKB-UniRule"/>
</dbReference>
<feature type="compositionally biased region" description="Low complexity" evidence="17">
    <location>
        <begin position="311"/>
        <end position="322"/>
    </location>
</feature>
<dbReference type="SMART" id="SM00474">
    <property type="entry name" value="35EXOc"/>
    <property type="match status" value="1"/>
</dbReference>
<evidence type="ECO:0000256" key="4">
    <source>
        <dbReference type="ARBA" id="ARBA00022679"/>
    </source>
</evidence>
<evidence type="ECO:0000256" key="16">
    <source>
        <dbReference type="RuleBase" id="RU004460"/>
    </source>
</evidence>
<evidence type="ECO:0000259" key="19">
    <source>
        <dbReference type="SMART" id="SM00475"/>
    </source>
</evidence>
<keyword evidence="8 16" id="KW-0227">DNA damage</keyword>
<dbReference type="Gene3D" id="1.20.1060.10">
    <property type="entry name" value="Taq DNA Polymerase, Chain T, domain 4"/>
    <property type="match status" value="1"/>
</dbReference>
<dbReference type="SUPFAM" id="SSF53098">
    <property type="entry name" value="Ribonuclease H-like"/>
    <property type="match status" value="1"/>
</dbReference>
<dbReference type="InterPro" id="IPR012337">
    <property type="entry name" value="RNaseH-like_sf"/>
</dbReference>
<evidence type="ECO:0000256" key="12">
    <source>
        <dbReference type="ARBA" id="ARBA00023125"/>
    </source>
</evidence>
<dbReference type="NCBIfam" id="NF004397">
    <property type="entry name" value="PRK05755.1"/>
    <property type="match status" value="1"/>
</dbReference>
<dbReference type="OrthoDB" id="9806424at2"/>
<keyword evidence="6 16" id="KW-0235">DNA replication</keyword>
<evidence type="ECO:0000313" key="21">
    <source>
        <dbReference type="EMBL" id="SEQ84649.1"/>
    </source>
</evidence>
<comment type="function">
    <text evidence="16">In addition to polymerase activity, this DNA polymerase exhibits 3'-5' and 5'-3' exonuclease activity.</text>
</comment>
<keyword evidence="22" id="KW-1185">Reference proteome</keyword>
<reference evidence="22" key="1">
    <citation type="submission" date="2016-10" db="EMBL/GenBank/DDBJ databases">
        <authorList>
            <person name="Varghese N."/>
            <person name="Submissions S."/>
        </authorList>
    </citation>
    <scope>NUCLEOTIDE SEQUENCE [LARGE SCALE GENOMIC DNA]</scope>
    <source>
        <strain evidence="22">DSM 24740</strain>
    </source>
</reference>
<dbReference type="EC" id="2.7.7.7" evidence="2 15"/>
<evidence type="ECO:0000256" key="13">
    <source>
        <dbReference type="ARBA" id="ARBA00023204"/>
    </source>
</evidence>
<keyword evidence="11 16" id="KW-0239">DNA-directed DNA polymerase</keyword>
<accession>A0A1H9JD36</accession>
<keyword evidence="9 16" id="KW-0378">Hydrolase</keyword>
<keyword evidence="5 16" id="KW-0548">Nucleotidyltransferase</keyword>
<sequence>MSDTSTKKLFLLDGHALVYRSHFAFINRPMINGKGINTSAMFGFTRTLWDLMKNQSPSHLAVVFDPQGPTFRNEIAPDYKANREETPEDITVAFPYVHQILQGFNIPIIVIDNYEADDVIGTLAKQAARQGFEVYMVTPDKDYGQLVEENIYMYKPSRMGNGIDILGVEEIKAKWGIERPEQVIDMLSLMGDKVDNIHGVPGIGPKTAEKFINQFGNLETLLDSTDQIKGKNQERLREFREQALQSKVLATIDINVPGVTFHEEAYRIENFDREHLTDIFRELEFRSIAKDILGVEEESKPLPGAQGDLFAPPTNTAPASAPKKSGSRFAAPPAHAIADNNIGNTEQVYKKVDTPEERAALIAELQKQTLYAFDTETTSVNAASAELVGLSFSWKAGEGYYVPVPADRAEAEAIVAEFAPLLADPKTKKVGQNIKYDLMMLERYGAPVAGPLLDTMVMHYLLHPEKRHKMDLLSEAYLNYKPVAIETLIGKGKKQLTMRDIPVDKVVDYACEDADITLRLYHALWPELEEEGLVELYETIEAPLIYVLKNIELNGVNLDVDFLNNYSKVLGGEIADLQKEIYEEAGSPFNIASPKQIGEILFGRMELPYKGKKTATGQYKTDEATLLDLAGEAPIVAKILRYRSLTKLLSTYVDALPTLVNEETGRVHSSFNQTVAATGRLSSANPNLQNIPVRTPQGAEIRKAFIPRDENHVLLASDYSQIELRLVAALSGDKGMVEAFQQGRDIHTATAALVFDVPFEDVTRDQRNQAKTINFAILYGAGATRLMQQLEITRKEAAALIKNYYERFPGLKSYMATSVETAREEGYAMTLLGRKRGLRDINSKSGLTRSIAERMAMNTPIQGTAADMIKVAMIRIDKALKEGNFKTEMIMQVHDELVFDTPKDEVDTIKPIIEKLMREAIPDLSVPIVVETDMGDNWLEAH</sequence>
<comment type="similarity">
    <text evidence="1 16">Belongs to the DNA polymerase type-A family.</text>
</comment>
<keyword evidence="4 16" id="KW-0808">Transferase</keyword>
<evidence type="ECO:0000256" key="10">
    <source>
        <dbReference type="ARBA" id="ARBA00022839"/>
    </source>
</evidence>
<dbReference type="Pfam" id="PF01612">
    <property type="entry name" value="DNA_pol_A_exo1"/>
    <property type="match status" value="1"/>
</dbReference>
<feature type="domain" description="3'-5' exonuclease" evidence="18">
    <location>
        <begin position="349"/>
        <end position="529"/>
    </location>
</feature>
<dbReference type="PANTHER" id="PTHR10133:SF27">
    <property type="entry name" value="DNA POLYMERASE NU"/>
    <property type="match status" value="1"/>
</dbReference>
<keyword evidence="12 16" id="KW-0238">DNA-binding</keyword>
<dbReference type="FunFam" id="1.20.1060.10:FF:000001">
    <property type="entry name" value="DNA polymerase I"/>
    <property type="match status" value="1"/>
</dbReference>
<dbReference type="PROSITE" id="PS00447">
    <property type="entry name" value="DNA_POLYMERASE_A"/>
    <property type="match status" value="1"/>
</dbReference>
<evidence type="ECO:0000256" key="15">
    <source>
        <dbReference type="NCBIfam" id="TIGR00593"/>
    </source>
</evidence>
<comment type="catalytic activity">
    <reaction evidence="14 16">
        <text>DNA(n) + a 2'-deoxyribonucleoside 5'-triphosphate = DNA(n+1) + diphosphate</text>
        <dbReference type="Rhea" id="RHEA:22508"/>
        <dbReference type="Rhea" id="RHEA-COMP:17339"/>
        <dbReference type="Rhea" id="RHEA-COMP:17340"/>
        <dbReference type="ChEBI" id="CHEBI:33019"/>
        <dbReference type="ChEBI" id="CHEBI:61560"/>
        <dbReference type="ChEBI" id="CHEBI:173112"/>
        <dbReference type="EC" id="2.7.7.7"/>
    </reaction>
</comment>
<evidence type="ECO:0000256" key="8">
    <source>
        <dbReference type="ARBA" id="ARBA00022763"/>
    </source>
</evidence>
<proteinExistence type="inferred from homology"/>
<organism evidence="21 22">
    <name type="scientific">Neolewinella agarilytica</name>
    <dbReference type="NCBI Taxonomy" id="478744"/>
    <lineage>
        <taxon>Bacteria</taxon>
        <taxon>Pseudomonadati</taxon>
        <taxon>Bacteroidota</taxon>
        <taxon>Saprospiria</taxon>
        <taxon>Saprospirales</taxon>
        <taxon>Lewinellaceae</taxon>
        <taxon>Neolewinella</taxon>
    </lineage>
</organism>
<dbReference type="GO" id="GO:0008409">
    <property type="term" value="F:5'-3' exonuclease activity"/>
    <property type="evidence" value="ECO:0007669"/>
    <property type="project" value="UniProtKB-UniRule"/>
</dbReference>
<dbReference type="NCBIfam" id="TIGR00593">
    <property type="entry name" value="pola"/>
    <property type="match status" value="1"/>
</dbReference>
<evidence type="ECO:0000256" key="3">
    <source>
        <dbReference type="ARBA" id="ARBA00020311"/>
    </source>
</evidence>
<dbReference type="PRINTS" id="PR00868">
    <property type="entry name" value="DNAPOLI"/>
</dbReference>
<dbReference type="CDD" id="cd09859">
    <property type="entry name" value="PIN_53EXO"/>
    <property type="match status" value="1"/>
</dbReference>
<dbReference type="SUPFAM" id="SSF88723">
    <property type="entry name" value="PIN domain-like"/>
    <property type="match status" value="1"/>
</dbReference>
<dbReference type="Gene3D" id="3.40.50.1010">
    <property type="entry name" value="5'-nuclease"/>
    <property type="match status" value="1"/>
</dbReference>
<feature type="region of interest" description="Disordered" evidence="17">
    <location>
        <begin position="303"/>
        <end position="330"/>
    </location>
</feature>
<dbReference type="Gene3D" id="1.10.150.20">
    <property type="entry name" value="5' to 3' exonuclease, C-terminal subdomain"/>
    <property type="match status" value="2"/>
</dbReference>
<dbReference type="GO" id="GO:0006261">
    <property type="term" value="P:DNA-templated DNA replication"/>
    <property type="evidence" value="ECO:0007669"/>
    <property type="project" value="UniProtKB-UniRule"/>
</dbReference>
<dbReference type="AlphaFoldDB" id="A0A1H9JD36"/>
<dbReference type="CDD" id="cd06139">
    <property type="entry name" value="DNA_polA_I_Ecoli_like_exo"/>
    <property type="match status" value="1"/>
</dbReference>
<evidence type="ECO:0000259" key="20">
    <source>
        <dbReference type="SMART" id="SM00482"/>
    </source>
</evidence>
<dbReference type="InterPro" id="IPR008918">
    <property type="entry name" value="HhH2"/>
</dbReference>
<dbReference type="CDD" id="cd09898">
    <property type="entry name" value="H3TH_53EXO"/>
    <property type="match status" value="1"/>
</dbReference>
<dbReference type="FunFam" id="1.10.150.20:FF:000003">
    <property type="entry name" value="DNA polymerase I"/>
    <property type="match status" value="1"/>
</dbReference>
<dbReference type="InterPro" id="IPR020045">
    <property type="entry name" value="DNA_polI_H3TH"/>
</dbReference>
<dbReference type="Gene3D" id="3.30.420.10">
    <property type="entry name" value="Ribonuclease H-like superfamily/Ribonuclease H"/>
    <property type="match status" value="1"/>
</dbReference>
<dbReference type="InterPro" id="IPR018320">
    <property type="entry name" value="DNA_polymerase_1"/>
</dbReference>
<dbReference type="GO" id="GO:0003887">
    <property type="term" value="F:DNA-directed DNA polymerase activity"/>
    <property type="evidence" value="ECO:0007669"/>
    <property type="project" value="UniProtKB-UniRule"/>
</dbReference>
<dbReference type="Pfam" id="PF02739">
    <property type="entry name" value="5_3_exonuc_N"/>
    <property type="match status" value="1"/>
</dbReference>
<name>A0A1H9JD36_9BACT</name>
<dbReference type="FunCoup" id="A0A1H9JD36">
    <property type="interactions" value="271"/>
</dbReference>
<evidence type="ECO:0000256" key="14">
    <source>
        <dbReference type="ARBA" id="ARBA00049244"/>
    </source>
</evidence>
<dbReference type="Gene3D" id="3.30.70.370">
    <property type="match status" value="1"/>
</dbReference>
<dbReference type="GO" id="GO:0003677">
    <property type="term" value="F:DNA binding"/>
    <property type="evidence" value="ECO:0007669"/>
    <property type="project" value="UniProtKB-UniRule"/>
</dbReference>
<dbReference type="InterPro" id="IPR001098">
    <property type="entry name" value="DNA-dir_DNA_pol_A_palm_dom"/>
</dbReference>
<feature type="domain" description="5'-3' exonuclease" evidence="19">
    <location>
        <begin position="7"/>
        <end position="269"/>
    </location>
</feature>
<dbReference type="SMART" id="SM00279">
    <property type="entry name" value="HhH2"/>
    <property type="match status" value="1"/>
</dbReference>
<gene>
    <name evidence="16" type="primary">polA</name>
    <name evidence="21" type="ORF">SAMN05444359_1179</name>
</gene>
<evidence type="ECO:0000256" key="7">
    <source>
        <dbReference type="ARBA" id="ARBA00022722"/>
    </source>
</evidence>
<dbReference type="InterPro" id="IPR043502">
    <property type="entry name" value="DNA/RNA_pol_sf"/>
</dbReference>
<dbReference type="Proteomes" id="UP000199021">
    <property type="component" value="Unassembled WGS sequence"/>
</dbReference>
<evidence type="ECO:0000256" key="6">
    <source>
        <dbReference type="ARBA" id="ARBA00022705"/>
    </source>
</evidence>
<dbReference type="SMART" id="SM00482">
    <property type="entry name" value="POLAc"/>
    <property type="match status" value="1"/>
</dbReference>
<evidence type="ECO:0000256" key="1">
    <source>
        <dbReference type="ARBA" id="ARBA00007705"/>
    </source>
</evidence>
<evidence type="ECO:0000256" key="11">
    <source>
        <dbReference type="ARBA" id="ARBA00022932"/>
    </source>
</evidence>
<dbReference type="PANTHER" id="PTHR10133">
    <property type="entry name" value="DNA POLYMERASE I"/>
    <property type="match status" value="1"/>
</dbReference>
<dbReference type="GO" id="GO:0006302">
    <property type="term" value="P:double-strand break repair"/>
    <property type="evidence" value="ECO:0007669"/>
    <property type="project" value="TreeGrafter"/>
</dbReference>
<dbReference type="InterPro" id="IPR002562">
    <property type="entry name" value="3'-5'_exonuclease_dom"/>
</dbReference>
<evidence type="ECO:0000256" key="2">
    <source>
        <dbReference type="ARBA" id="ARBA00012417"/>
    </source>
</evidence>
<evidence type="ECO:0000259" key="18">
    <source>
        <dbReference type="SMART" id="SM00474"/>
    </source>
</evidence>
<evidence type="ECO:0000256" key="17">
    <source>
        <dbReference type="SAM" id="MobiDB-lite"/>
    </source>
</evidence>
<dbReference type="InterPro" id="IPR019760">
    <property type="entry name" value="DNA-dir_DNA_pol_A_CS"/>
</dbReference>
<dbReference type="Pfam" id="PF00476">
    <property type="entry name" value="DNA_pol_A"/>
    <property type="match status" value="1"/>
</dbReference>
<keyword evidence="10 16" id="KW-0269">Exonuclease</keyword>
<dbReference type="SUPFAM" id="SSF47807">
    <property type="entry name" value="5' to 3' exonuclease, C-terminal subdomain"/>
    <property type="match status" value="1"/>
</dbReference>
<dbReference type="RefSeq" id="WP_090169997.1">
    <property type="nucleotide sequence ID" value="NZ_FOFB01000017.1"/>
</dbReference>
<dbReference type="InterPro" id="IPR029060">
    <property type="entry name" value="PIN-like_dom_sf"/>
</dbReference>
<dbReference type="Pfam" id="PF01367">
    <property type="entry name" value="5_3_exonuc"/>
    <property type="match status" value="1"/>
</dbReference>
<dbReference type="InterPro" id="IPR036397">
    <property type="entry name" value="RNaseH_sf"/>
</dbReference>